<dbReference type="AlphaFoldDB" id="A0A5J5KXL9"/>
<dbReference type="OrthoDB" id="4801220at2"/>
<name>A0A5J5KXL9_9MICC</name>
<dbReference type="Pfam" id="PF26035">
    <property type="entry name" value="DUF8010"/>
    <property type="match status" value="1"/>
</dbReference>
<dbReference type="InterPro" id="IPR058498">
    <property type="entry name" value="DUF8185"/>
</dbReference>
<sequence length="226" mass="23769">MARFFQLVDTASVEDIRAYLTRARSIDADGAVRFQGVGGAIGIWTCVLARSGLLDTTPTVLGLRTAGLAEPSALDAVVGLGPVLDRLPRTQGTGDSTLRLPPYDEKAAWAGISPSLAGWESVGAIPAQELVHTAKAGTEEVARTVPTDSGREIVQRVRSAIWSRVSDWGRIPAADGPGAWEVPDGAAFAAWALGFIRSDDDSRIAVAVNGSWTRLSCPGGFVLTRS</sequence>
<dbReference type="RefSeq" id="WP_158033973.1">
    <property type="nucleotide sequence ID" value="NZ_ML708618.1"/>
</dbReference>
<organism evidence="3 4">
    <name type="scientific">Kocuria coralli</name>
    <dbReference type="NCBI Taxonomy" id="1461025"/>
    <lineage>
        <taxon>Bacteria</taxon>
        <taxon>Bacillati</taxon>
        <taxon>Actinomycetota</taxon>
        <taxon>Actinomycetes</taxon>
        <taxon>Micrococcales</taxon>
        <taxon>Micrococcaceae</taxon>
        <taxon>Kocuria</taxon>
    </lineage>
</organism>
<dbReference type="InterPro" id="IPR058323">
    <property type="entry name" value="DUF8010"/>
</dbReference>
<dbReference type="Proteomes" id="UP000325957">
    <property type="component" value="Unassembled WGS sequence"/>
</dbReference>
<proteinExistence type="predicted"/>
<feature type="domain" description="DUF8010" evidence="1">
    <location>
        <begin position="3"/>
        <end position="109"/>
    </location>
</feature>
<protein>
    <submittedName>
        <fullName evidence="3">Uncharacterized protein</fullName>
    </submittedName>
</protein>
<gene>
    <name evidence="3" type="ORF">FCK90_09005</name>
</gene>
<comment type="caution">
    <text evidence="3">The sequence shown here is derived from an EMBL/GenBank/DDBJ whole genome shotgun (WGS) entry which is preliminary data.</text>
</comment>
<reference evidence="3 4" key="1">
    <citation type="submission" date="2019-05" db="EMBL/GenBank/DDBJ databases">
        <title>Kocuria coralli sp. nov., a novel actinobacterium isolated from coral reef seawater.</title>
        <authorList>
            <person name="Li J."/>
        </authorList>
    </citation>
    <scope>NUCLEOTIDE SEQUENCE [LARGE SCALE GENOMIC DNA]</scope>
    <source>
        <strain evidence="3 4">SCSIO 13007</strain>
    </source>
</reference>
<accession>A0A5J5KXL9</accession>
<evidence type="ECO:0000259" key="2">
    <source>
        <dbReference type="Pfam" id="PF26572"/>
    </source>
</evidence>
<dbReference type="Pfam" id="PF26572">
    <property type="entry name" value="DUF8185"/>
    <property type="match status" value="1"/>
</dbReference>
<dbReference type="EMBL" id="SZWF01000010">
    <property type="protein sequence ID" value="KAA9394040.1"/>
    <property type="molecule type" value="Genomic_DNA"/>
</dbReference>
<keyword evidence="4" id="KW-1185">Reference proteome</keyword>
<feature type="domain" description="DUF8185" evidence="2">
    <location>
        <begin position="115"/>
        <end position="225"/>
    </location>
</feature>
<evidence type="ECO:0000313" key="3">
    <source>
        <dbReference type="EMBL" id="KAA9394040.1"/>
    </source>
</evidence>
<evidence type="ECO:0000259" key="1">
    <source>
        <dbReference type="Pfam" id="PF26035"/>
    </source>
</evidence>
<evidence type="ECO:0000313" key="4">
    <source>
        <dbReference type="Proteomes" id="UP000325957"/>
    </source>
</evidence>